<feature type="region of interest" description="Disordered" evidence="1">
    <location>
        <begin position="78"/>
        <end position="97"/>
    </location>
</feature>
<dbReference type="PANTHER" id="PTHR35512:SF1">
    <property type="entry name" value="OS11G0550900 PROTEIN"/>
    <property type="match status" value="1"/>
</dbReference>
<sequence length="264" mass="29109">MLGPKDLPRIARTAGRLAGRAIGYVQLARGQFENVMQQSQARQVHKELQDALAQLESIRYEVRSISLMNPGPLTRKLMDNPQDLAPKGSNGSLEKPEEELMSTSTVLKDRTPESVNLHSQATAYERLAESDAVKTGSLKRSAEKENLSDEGGLFAVLPVSAESTGMLPNRKENVEGSDIVLEAILEAELSNDQVKINKFQDFEGICRVMLSTLVSFLFTGGGFELGCKSPGSPINNWPNTRLQYSNHFKYIRYDGDEGGANFMK</sequence>
<reference evidence="2" key="1">
    <citation type="journal article" date="2019" name="Science">
        <title>Mutation of a bHLH transcription factor allowed almond domestication.</title>
        <authorList>
            <person name="Sanchez-Perez R."/>
            <person name="Pavan S."/>
            <person name="Mazzeo R."/>
            <person name="Moldovan C."/>
            <person name="Aiese Cigliano R."/>
            <person name="Del Cueto J."/>
            <person name="Ricciardi F."/>
            <person name="Lotti C."/>
            <person name="Ricciardi L."/>
            <person name="Dicenta F."/>
            <person name="Lopez-Marques R.L."/>
            <person name="Lindberg Moller B."/>
        </authorList>
    </citation>
    <scope>NUCLEOTIDE SEQUENCE</scope>
</reference>
<proteinExistence type="predicted"/>
<dbReference type="EMBL" id="AP019297">
    <property type="protein sequence ID" value="BBG92419.1"/>
    <property type="molecule type" value="Genomic_DNA"/>
</dbReference>
<name>A0A4Y1QKR8_PRUDU</name>
<accession>A0A4Y1QKR8</accession>
<gene>
    <name evidence="2" type="ORF">Prudu_000155</name>
</gene>
<dbReference type="PANTHER" id="PTHR35512">
    <property type="entry name" value="OS11G0550900 PROTEIN"/>
    <property type="match status" value="1"/>
</dbReference>
<dbReference type="AlphaFoldDB" id="A0A4Y1QKR8"/>
<organism evidence="2">
    <name type="scientific">Prunus dulcis</name>
    <name type="common">Almond</name>
    <name type="synonym">Amygdalus dulcis</name>
    <dbReference type="NCBI Taxonomy" id="3755"/>
    <lineage>
        <taxon>Eukaryota</taxon>
        <taxon>Viridiplantae</taxon>
        <taxon>Streptophyta</taxon>
        <taxon>Embryophyta</taxon>
        <taxon>Tracheophyta</taxon>
        <taxon>Spermatophyta</taxon>
        <taxon>Magnoliopsida</taxon>
        <taxon>eudicotyledons</taxon>
        <taxon>Gunneridae</taxon>
        <taxon>Pentapetalae</taxon>
        <taxon>rosids</taxon>
        <taxon>fabids</taxon>
        <taxon>Rosales</taxon>
        <taxon>Rosaceae</taxon>
        <taxon>Amygdaloideae</taxon>
        <taxon>Amygdaleae</taxon>
        <taxon>Prunus</taxon>
    </lineage>
</organism>
<protein>
    <submittedName>
        <fullName evidence="2">Uncharacterized protein</fullName>
    </submittedName>
</protein>
<evidence type="ECO:0000256" key="1">
    <source>
        <dbReference type="SAM" id="MobiDB-lite"/>
    </source>
</evidence>
<evidence type="ECO:0000313" key="2">
    <source>
        <dbReference type="EMBL" id="BBG92419.1"/>
    </source>
</evidence>